<protein>
    <submittedName>
        <fullName evidence="2 3">Uncharacterized protein</fullName>
    </submittedName>
</protein>
<sequence length="196" mass="21096">MHFSALLPLATLGLGAAVARKMTPRHRDHGVPLNLLSKRMACGETASLVCYGVAGGTSQNLDPEDIEYAASYLRHLADTNNNPIWNMPTEFDCSEWTLPLFGTGTVLALAKHINPRTNSGVTYYDLARTFDGGEDATEDQRRKSLLGACGKNGGQLGVIVDESNPAYSSAEYVAAKMKPKDIIIKLVRDPSFPAAA</sequence>
<dbReference type="Proteomes" id="UP000006039">
    <property type="component" value="Unassembled WGS sequence"/>
</dbReference>
<dbReference type="AlphaFoldDB" id="J3PJG7"/>
<keyword evidence="4" id="KW-1185">Reference proteome</keyword>
<accession>J3PJG7</accession>
<evidence type="ECO:0000256" key="1">
    <source>
        <dbReference type="SAM" id="SignalP"/>
    </source>
</evidence>
<feature type="chain" id="PRO_5015095360" evidence="1">
    <location>
        <begin position="20"/>
        <end position="196"/>
    </location>
</feature>
<name>J3PJG7_GAET3</name>
<keyword evidence="1" id="KW-0732">Signal</keyword>
<dbReference type="EMBL" id="GL385421">
    <property type="protein sequence ID" value="EJT68785.1"/>
    <property type="molecule type" value="Genomic_DNA"/>
</dbReference>
<gene>
    <name evidence="3" type="primary">20354107</name>
    <name evidence="2" type="ORF">GGTG_13649</name>
</gene>
<evidence type="ECO:0000313" key="3">
    <source>
        <dbReference type="EnsemblFungi" id="EJT68785"/>
    </source>
</evidence>
<dbReference type="VEuPathDB" id="FungiDB:GGTG_13649"/>
<dbReference type="eggNOG" id="ENOG502T4PC">
    <property type="taxonomic scope" value="Eukaryota"/>
</dbReference>
<reference evidence="2" key="2">
    <citation type="submission" date="2010-07" db="EMBL/GenBank/DDBJ databases">
        <authorList>
            <consortium name="The Broad Institute Genome Sequencing Platform"/>
            <consortium name="Broad Institute Genome Sequencing Center for Infectious Disease"/>
            <person name="Ma L.-J."/>
            <person name="Dead R."/>
            <person name="Young S."/>
            <person name="Zeng Q."/>
            <person name="Koehrsen M."/>
            <person name="Alvarado L."/>
            <person name="Berlin A."/>
            <person name="Chapman S.B."/>
            <person name="Chen Z."/>
            <person name="Freedman E."/>
            <person name="Gellesch M."/>
            <person name="Goldberg J."/>
            <person name="Griggs A."/>
            <person name="Gujja S."/>
            <person name="Heilman E.R."/>
            <person name="Heiman D."/>
            <person name="Hepburn T."/>
            <person name="Howarth C."/>
            <person name="Jen D."/>
            <person name="Larson L."/>
            <person name="Mehta T."/>
            <person name="Neiman D."/>
            <person name="Pearson M."/>
            <person name="Roberts A."/>
            <person name="Saif S."/>
            <person name="Shea T."/>
            <person name="Shenoy N."/>
            <person name="Sisk P."/>
            <person name="Stolte C."/>
            <person name="Sykes S."/>
            <person name="Walk T."/>
            <person name="White J."/>
            <person name="Yandava C."/>
            <person name="Haas B."/>
            <person name="Nusbaum C."/>
            <person name="Birren B."/>
        </authorList>
    </citation>
    <scope>NUCLEOTIDE SEQUENCE</scope>
    <source>
        <strain evidence="2">R3-111a-1</strain>
    </source>
</reference>
<reference evidence="2" key="3">
    <citation type="submission" date="2010-09" db="EMBL/GenBank/DDBJ databases">
        <title>Annotation of Gaeumannomyces graminis var. tritici R3-111a-1.</title>
        <authorList>
            <consortium name="The Broad Institute Genome Sequencing Platform"/>
            <person name="Ma L.-J."/>
            <person name="Dead R."/>
            <person name="Young S.K."/>
            <person name="Zeng Q."/>
            <person name="Gargeya S."/>
            <person name="Fitzgerald M."/>
            <person name="Haas B."/>
            <person name="Abouelleil A."/>
            <person name="Alvarado L."/>
            <person name="Arachchi H.M."/>
            <person name="Berlin A."/>
            <person name="Brown A."/>
            <person name="Chapman S.B."/>
            <person name="Chen Z."/>
            <person name="Dunbar C."/>
            <person name="Freedman E."/>
            <person name="Gearin G."/>
            <person name="Gellesch M."/>
            <person name="Goldberg J."/>
            <person name="Griggs A."/>
            <person name="Gujja S."/>
            <person name="Heiman D."/>
            <person name="Howarth C."/>
            <person name="Larson L."/>
            <person name="Lui A."/>
            <person name="MacDonald P.J.P."/>
            <person name="Mehta T."/>
            <person name="Montmayeur A."/>
            <person name="Murphy C."/>
            <person name="Neiman D."/>
            <person name="Pearson M."/>
            <person name="Priest M."/>
            <person name="Roberts A."/>
            <person name="Saif S."/>
            <person name="Shea T."/>
            <person name="Shenoy N."/>
            <person name="Sisk P."/>
            <person name="Stolte C."/>
            <person name="Sykes S."/>
            <person name="Yandava C."/>
            <person name="Wortman J."/>
            <person name="Nusbaum C."/>
            <person name="Birren B."/>
        </authorList>
    </citation>
    <scope>NUCLEOTIDE SEQUENCE</scope>
    <source>
        <strain evidence="2">R3-111a-1</strain>
    </source>
</reference>
<reference evidence="3" key="5">
    <citation type="submission" date="2018-04" db="UniProtKB">
        <authorList>
            <consortium name="EnsemblFungi"/>
        </authorList>
    </citation>
    <scope>IDENTIFICATION</scope>
    <source>
        <strain evidence="3">R3-111a-1</strain>
    </source>
</reference>
<reference evidence="3" key="4">
    <citation type="journal article" date="2015" name="G3 (Bethesda)">
        <title>Genome sequences of three phytopathogenic species of the Magnaporthaceae family of fungi.</title>
        <authorList>
            <person name="Okagaki L.H."/>
            <person name="Nunes C.C."/>
            <person name="Sailsbery J."/>
            <person name="Clay B."/>
            <person name="Brown D."/>
            <person name="John T."/>
            <person name="Oh Y."/>
            <person name="Young N."/>
            <person name="Fitzgerald M."/>
            <person name="Haas B.J."/>
            <person name="Zeng Q."/>
            <person name="Young S."/>
            <person name="Adiconis X."/>
            <person name="Fan L."/>
            <person name="Levin J.Z."/>
            <person name="Mitchell T.K."/>
            <person name="Okubara P.A."/>
            <person name="Farman M.L."/>
            <person name="Kohn L.M."/>
            <person name="Birren B."/>
            <person name="Ma L.-J."/>
            <person name="Dean R.A."/>
        </authorList>
    </citation>
    <scope>NUCLEOTIDE SEQUENCE</scope>
    <source>
        <strain evidence="3">R3-111a-1</strain>
    </source>
</reference>
<reference evidence="4" key="1">
    <citation type="submission" date="2010-07" db="EMBL/GenBank/DDBJ databases">
        <title>The genome sequence of Gaeumannomyces graminis var. tritici strain R3-111a-1.</title>
        <authorList>
            <consortium name="The Broad Institute Genome Sequencing Platform"/>
            <person name="Ma L.-J."/>
            <person name="Dead R."/>
            <person name="Young S."/>
            <person name="Zeng Q."/>
            <person name="Koehrsen M."/>
            <person name="Alvarado L."/>
            <person name="Berlin A."/>
            <person name="Chapman S.B."/>
            <person name="Chen Z."/>
            <person name="Freedman E."/>
            <person name="Gellesch M."/>
            <person name="Goldberg J."/>
            <person name="Griggs A."/>
            <person name="Gujja S."/>
            <person name="Heilman E.R."/>
            <person name="Heiman D."/>
            <person name="Hepburn T."/>
            <person name="Howarth C."/>
            <person name="Jen D."/>
            <person name="Larson L."/>
            <person name="Mehta T."/>
            <person name="Neiman D."/>
            <person name="Pearson M."/>
            <person name="Roberts A."/>
            <person name="Saif S."/>
            <person name="Shea T."/>
            <person name="Shenoy N."/>
            <person name="Sisk P."/>
            <person name="Stolte C."/>
            <person name="Sykes S."/>
            <person name="Walk T."/>
            <person name="White J."/>
            <person name="Yandava C."/>
            <person name="Haas B."/>
            <person name="Nusbaum C."/>
            <person name="Birren B."/>
        </authorList>
    </citation>
    <scope>NUCLEOTIDE SEQUENCE [LARGE SCALE GENOMIC DNA]</scope>
    <source>
        <strain evidence="4">R3-111a-1</strain>
    </source>
</reference>
<organism evidence="2">
    <name type="scientific">Gaeumannomyces tritici (strain R3-111a-1)</name>
    <name type="common">Wheat and barley take-all root rot fungus</name>
    <name type="synonym">Gaeumannomyces graminis var. tritici</name>
    <dbReference type="NCBI Taxonomy" id="644352"/>
    <lineage>
        <taxon>Eukaryota</taxon>
        <taxon>Fungi</taxon>
        <taxon>Dikarya</taxon>
        <taxon>Ascomycota</taxon>
        <taxon>Pezizomycotina</taxon>
        <taxon>Sordariomycetes</taxon>
        <taxon>Sordariomycetidae</taxon>
        <taxon>Magnaporthales</taxon>
        <taxon>Magnaporthaceae</taxon>
        <taxon>Gaeumannomyces</taxon>
    </lineage>
</organism>
<proteinExistence type="predicted"/>
<dbReference type="OrthoDB" id="3689965at2759"/>
<evidence type="ECO:0000313" key="4">
    <source>
        <dbReference type="Proteomes" id="UP000006039"/>
    </source>
</evidence>
<dbReference type="RefSeq" id="XP_009229830.1">
    <property type="nucleotide sequence ID" value="XM_009231566.1"/>
</dbReference>
<dbReference type="HOGENOM" id="CLU_123999_1_0_1"/>
<feature type="signal peptide" evidence="1">
    <location>
        <begin position="1"/>
        <end position="19"/>
    </location>
</feature>
<dbReference type="EnsemblFungi" id="EJT68785">
    <property type="protein sequence ID" value="EJT68785"/>
    <property type="gene ID" value="GGTG_13649"/>
</dbReference>
<dbReference type="GeneID" id="20354107"/>
<evidence type="ECO:0000313" key="2">
    <source>
        <dbReference type="EMBL" id="EJT68785.1"/>
    </source>
</evidence>